<evidence type="ECO:0000313" key="4">
    <source>
        <dbReference type="Proteomes" id="UP001596383"/>
    </source>
</evidence>
<dbReference type="InterPro" id="IPR006015">
    <property type="entry name" value="Universal_stress_UspA"/>
</dbReference>
<evidence type="ECO:0000313" key="3">
    <source>
        <dbReference type="EMBL" id="MFC6764753.1"/>
    </source>
</evidence>
<feature type="domain" description="UspA" evidence="2">
    <location>
        <begin position="1"/>
        <end position="142"/>
    </location>
</feature>
<dbReference type="PRINTS" id="PR01438">
    <property type="entry name" value="UNVRSLSTRESS"/>
</dbReference>
<dbReference type="SUPFAM" id="SSF52402">
    <property type="entry name" value="Adenine nucleotide alpha hydrolases-like"/>
    <property type="match status" value="1"/>
</dbReference>
<dbReference type="InterPro" id="IPR014729">
    <property type="entry name" value="Rossmann-like_a/b/a_fold"/>
</dbReference>
<evidence type="ECO:0000256" key="1">
    <source>
        <dbReference type="ARBA" id="ARBA00008791"/>
    </source>
</evidence>
<dbReference type="Gene3D" id="3.40.50.620">
    <property type="entry name" value="HUPs"/>
    <property type="match status" value="1"/>
</dbReference>
<gene>
    <name evidence="3" type="ORF">ACFQE6_06865</name>
</gene>
<proteinExistence type="inferred from homology"/>
<dbReference type="Pfam" id="PF00582">
    <property type="entry name" value="Usp"/>
    <property type="match status" value="1"/>
</dbReference>
<evidence type="ECO:0000259" key="2">
    <source>
        <dbReference type="Pfam" id="PF00582"/>
    </source>
</evidence>
<dbReference type="PANTHER" id="PTHR46268">
    <property type="entry name" value="STRESS RESPONSE PROTEIN NHAX"/>
    <property type="match status" value="1"/>
</dbReference>
<dbReference type="InterPro" id="IPR006016">
    <property type="entry name" value="UspA"/>
</dbReference>
<organism evidence="3 4">
    <name type="scientific">Natrinema soli</name>
    <dbReference type="NCBI Taxonomy" id="1930624"/>
    <lineage>
        <taxon>Archaea</taxon>
        <taxon>Methanobacteriati</taxon>
        <taxon>Methanobacteriota</taxon>
        <taxon>Stenosarchaea group</taxon>
        <taxon>Halobacteria</taxon>
        <taxon>Halobacteriales</taxon>
        <taxon>Natrialbaceae</taxon>
        <taxon>Natrinema</taxon>
    </lineage>
</organism>
<dbReference type="CDD" id="cd00293">
    <property type="entry name" value="USP-like"/>
    <property type="match status" value="1"/>
</dbReference>
<dbReference type="PANTHER" id="PTHR46268:SF24">
    <property type="entry name" value="UNIVERSAL STRESS PROTEIN"/>
    <property type="match status" value="1"/>
</dbReference>
<accession>A0ABD5SI76</accession>
<comment type="caution">
    <text evidence="3">The sequence shown here is derived from an EMBL/GenBank/DDBJ whole genome shotgun (WGS) entry which is preliminary data.</text>
</comment>
<comment type="similarity">
    <text evidence="1">Belongs to the universal stress protein A family.</text>
</comment>
<dbReference type="Proteomes" id="UP001596383">
    <property type="component" value="Unassembled WGS sequence"/>
</dbReference>
<dbReference type="EMBL" id="JBHSWV010000098">
    <property type="protein sequence ID" value="MFC6764753.1"/>
    <property type="molecule type" value="Genomic_DNA"/>
</dbReference>
<keyword evidence="4" id="KW-1185">Reference proteome</keyword>
<sequence>MIERVLVPMDSSEMAGKALEYALEAHSDAEITVYHVVGAPTMMMGEAVGLALADDLEAEAEKHADIVFEAARDIAAEYDVEIETEVGIGHPVRAILEHAEDYDAIVMGSHGQHSEDITRGYLVGNVAKEVFRRAPVPVTSVR</sequence>
<name>A0ABD5SI76_9EURY</name>
<dbReference type="RefSeq" id="WP_273737813.1">
    <property type="nucleotide sequence ID" value="NZ_JAQIVI010000098.1"/>
</dbReference>
<reference evidence="3 4" key="1">
    <citation type="journal article" date="2019" name="Int. J. Syst. Evol. Microbiol.">
        <title>The Global Catalogue of Microorganisms (GCM) 10K type strain sequencing project: providing services to taxonomists for standard genome sequencing and annotation.</title>
        <authorList>
            <consortium name="The Broad Institute Genomics Platform"/>
            <consortium name="The Broad Institute Genome Sequencing Center for Infectious Disease"/>
            <person name="Wu L."/>
            <person name="Ma J."/>
        </authorList>
    </citation>
    <scope>NUCLEOTIDE SEQUENCE [LARGE SCALE GENOMIC DNA]</scope>
    <source>
        <strain evidence="3 4">LMG 29247</strain>
    </source>
</reference>
<protein>
    <submittedName>
        <fullName evidence="3">Universal stress protein</fullName>
    </submittedName>
</protein>
<dbReference type="AlphaFoldDB" id="A0ABD5SI76"/>